<name>A0A444TZP8_ACIRT</name>
<dbReference type="PANTHER" id="PTHR12473">
    <property type="entry name" value="UBIQUITIN CARBOXYL-TERMINAL HYDROLASE MINDY-4-RELATED"/>
    <property type="match status" value="1"/>
</dbReference>
<gene>
    <name evidence="13" type="ORF">EOD39_2615</name>
</gene>
<dbReference type="GO" id="GO:0005634">
    <property type="term" value="C:nucleus"/>
    <property type="evidence" value="ECO:0007669"/>
    <property type="project" value="UniProtKB-SubCell"/>
</dbReference>
<organism evidence="13 14">
    <name type="scientific">Acipenser ruthenus</name>
    <name type="common">Sterlet sturgeon</name>
    <dbReference type="NCBI Taxonomy" id="7906"/>
    <lineage>
        <taxon>Eukaryota</taxon>
        <taxon>Metazoa</taxon>
        <taxon>Chordata</taxon>
        <taxon>Craniata</taxon>
        <taxon>Vertebrata</taxon>
        <taxon>Euteleostomi</taxon>
        <taxon>Actinopterygii</taxon>
        <taxon>Chondrostei</taxon>
        <taxon>Acipenseriformes</taxon>
        <taxon>Acipenseridae</taxon>
        <taxon>Acipenser</taxon>
    </lineage>
</organism>
<dbReference type="SMART" id="SM01174">
    <property type="entry name" value="DUF4205"/>
    <property type="match status" value="1"/>
</dbReference>
<feature type="domain" description="Deubiquitinating enzyme MINDY-3/4 conserved" evidence="12">
    <location>
        <begin position="9"/>
        <end position="317"/>
    </location>
</feature>
<keyword evidence="6" id="KW-0053">Apoptosis</keyword>
<dbReference type="GO" id="GO:0004843">
    <property type="term" value="F:cysteine-type deubiquitinase activity"/>
    <property type="evidence" value="ECO:0007669"/>
    <property type="project" value="UniProtKB-UniRule"/>
</dbReference>
<evidence type="ECO:0000256" key="7">
    <source>
        <dbReference type="ARBA" id="ARBA00022786"/>
    </source>
</evidence>
<dbReference type="Pfam" id="PF13898">
    <property type="entry name" value="MINDY-3_4_CD"/>
    <property type="match status" value="1"/>
</dbReference>
<evidence type="ECO:0000256" key="3">
    <source>
        <dbReference type="ARBA" id="ARBA00004123"/>
    </source>
</evidence>
<evidence type="ECO:0000256" key="8">
    <source>
        <dbReference type="ARBA" id="ARBA00022801"/>
    </source>
</evidence>
<comment type="caution">
    <text evidence="13">The sequence shown here is derived from an EMBL/GenBank/DDBJ whole genome shotgun (WGS) entry which is preliminary data.</text>
</comment>
<dbReference type="PANTHER" id="PTHR12473:SF17">
    <property type="entry name" value="UBIQUITIN CARBOXYL-TERMINAL HYDROLASE MINDY-3"/>
    <property type="match status" value="1"/>
</dbReference>
<evidence type="ECO:0000313" key="14">
    <source>
        <dbReference type="Proteomes" id="UP000289886"/>
    </source>
</evidence>
<evidence type="ECO:0000256" key="1">
    <source>
        <dbReference type="ARBA" id="ARBA00000707"/>
    </source>
</evidence>
<evidence type="ECO:0000256" key="11">
    <source>
        <dbReference type="RuleBase" id="RU367088"/>
    </source>
</evidence>
<comment type="function">
    <text evidence="2 11">Hydrolase that can remove 'Lys-48'-linked conjugated ubiquitin from proteins.</text>
</comment>
<dbReference type="AlphaFoldDB" id="A0A444TZP8"/>
<proteinExistence type="inferred from homology"/>
<comment type="catalytic activity">
    <reaction evidence="1 11">
        <text>Thiol-dependent hydrolysis of ester, thioester, amide, peptide and isopeptide bonds formed by the C-terminal Gly of ubiquitin (a 76-residue protein attached to proteins as an intracellular targeting signal).</text>
        <dbReference type="EC" id="3.4.19.12"/>
    </reaction>
</comment>
<keyword evidence="8 11" id="KW-0378">Hydrolase</keyword>
<evidence type="ECO:0000256" key="4">
    <source>
        <dbReference type="ARBA" id="ARBA00011074"/>
    </source>
</evidence>
<dbReference type="InterPro" id="IPR039785">
    <property type="entry name" value="MINY3/4"/>
</dbReference>
<keyword evidence="7 11" id="KW-0833">Ubl conjugation pathway</keyword>
<keyword evidence="14" id="KW-1185">Reference proteome</keyword>
<dbReference type="SUPFAM" id="SSF47473">
    <property type="entry name" value="EF-hand"/>
    <property type="match status" value="1"/>
</dbReference>
<comment type="subcellular location">
    <subcellularLocation>
        <location evidence="3">Nucleus</location>
    </subcellularLocation>
</comment>
<dbReference type="GO" id="GO:0071108">
    <property type="term" value="P:protein K48-linked deubiquitination"/>
    <property type="evidence" value="ECO:0007669"/>
    <property type="project" value="InterPro"/>
</dbReference>
<dbReference type="Gene3D" id="1.10.238.10">
    <property type="entry name" value="EF-hand"/>
    <property type="match status" value="1"/>
</dbReference>
<evidence type="ECO:0000313" key="13">
    <source>
        <dbReference type="EMBL" id="RXM28398.1"/>
    </source>
</evidence>
<evidence type="ECO:0000256" key="2">
    <source>
        <dbReference type="ARBA" id="ARBA00002107"/>
    </source>
</evidence>
<dbReference type="InterPro" id="IPR011992">
    <property type="entry name" value="EF-hand-dom_pair"/>
</dbReference>
<dbReference type="EC" id="3.4.19.12" evidence="11"/>
<dbReference type="FunFam" id="1.10.238.10:FF:000315">
    <property type="entry name" value="Ubiquitin carboxyl-terminal hydrolase MINDY-3"/>
    <property type="match status" value="1"/>
</dbReference>
<accession>A0A444TZP8</accession>
<dbReference type="GO" id="GO:1990380">
    <property type="term" value="F:K48-linked deubiquitinase activity"/>
    <property type="evidence" value="ECO:0007669"/>
    <property type="project" value="UniProtKB-UniRule"/>
</dbReference>
<sequence>MSALNKEVIDLVWGRRTGNGVSDTVFCRWTQGFVFSETEPTALEQFQGGPCAVIAAVQAFLLKNVLFNCENSNWRECSEEERKAVLCNTLSEILETACFNKSESYSLVTWSKEKVSEDNASISDSHPESSHHTMDEEPSTLAAEELGFERFHTIIHKRTLKTVGEMKEAILDLYDTWRNKFGVLLFLYSVILTKGIGNVKNEIEDSAEPLIDPVYGHGRFHSDVFPTIHFLQALQELQGIHNQATVGFLTLMESLRYCKEMLLVAPESPSEQARRVFQTFDPEDNGFIPDTLLEDVMKALDLVSEPEYVNLMKSKLDPEGLGIILLGTFLQEFFPDQNSVIPDSFPVYHYNGLKQSNHNEKVMYVEGTALVLGFEDPMVRTDDTPINRCLQTKWPYIELLWTTDRSPSLN</sequence>
<dbReference type="GO" id="GO:0006508">
    <property type="term" value="P:proteolysis"/>
    <property type="evidence" value="ECO:0007669"/>
    <property type="project" value="UniProtKB-KW"/>
</dbReference>
<evidence type="ECO:0000256" key="5">
    <source>
        <dbReference type="ARBA" id="ARBA00022670"/>
    </source>
</evidence>
<dbReference type="InterPro" id="IPR025257">
    <property type="entry name" value="MINDY-3/4_CD"/>
</dbReference>
<dbReference type="EMBL" id="SCEB01215655">
    <property type="protein sequence ID" value="RXM28398.1"/>
    <property type="molecule type" value="Genomic_DNA"/>
</dbReference>
<protein>
    <recommendedName>
        <fullName evidence="11">Ubiquitin carboxyl-terminal hydrolase MINDY</fullName>
        <ecNumber evidence="11">3.4.19.12</ecNumber>
    </recommendedName>
</protein>
<comment type="similarity">
    <text evidence="4 11">Belongs to the MINDY deubiquitinase family. FAM188 subfamily.</text>
</comment>
<keyword evidence="10" id="KW-0539">Nucleus</keyword>
<keyword evidence="9 11" id="KW-0788">Thiol protease</keyword>
<evidence type="ECO:0000256" key="10">
    <source>
        <dbReference type="ARBA" id="ARBA00023242"/>
    </source>
</evidence>
<dbReference type="GO" id="GO:0006915">
    <property type="term" value="P:apoptotic process"/>
    <property type="evidence" value="ECO:0007669"/>
    <property type="project" value="UniProtKB-KW"/>
</dbReference>
<evidence type="ECO:0000256" key="6">
    <source>
        <dbReference type="ARBA" id="ARBA00022703"/>
    </source>
</evidence>
<evidence type="ECO:0000259" key="12">
    <source>
        <dbReference type="SMART" id="SM01174"/>
    </source>
</evidence>
<reference evidence="13 14" key="1">
    <citation type="submission" date="2019-01" db="EMBL/GenBank/DDBJ databases">
        <title>Draft Genome and Complete Hox-Cluster Characterization of the Sterlet Sturgeon (Acipenser ruthenus).</title>
        <authorList>
            <person name="Wei Q."/>
        </authorList>
    </citation>
    <scope>NUCLEOTIDE SEQUENCE [LARGE SCALE GENOMIC DNA]</scope>
    <source>
        <strain evidence="13">WHYD16114868_AA</strain>
        <tissue evidence="13">Blood</tissue>
    </source>
</reference>
<evidence type="ECO:0000256" key="9">
    <source>
        <dbReference type="ARBA" id="ARBA00022807"/>
    </source>
</evidence>
<dbReference type="Proteomes" id="UP000289886">
    <property type="component" value="Unassembled WGS sequence"/>
</dbReference>
<keyword evidence="5 11" id="KW-0645">Protease</keyword>